<sequence length="72" mass="8050">MCQSINNSIAERAQELESSNNIKSLDALHIACAEALDVNYLMTCDDRLIKKYSGRFTRCSTRKSSSFLMAKG</sequence>
<evidence type="ECO:0000259" key="1">
    <source>
        <dbReference type="Pfam" id="PF01850"/>
    </source>
</evidence>
<organism evidence="2 3">
    <name type="scientific">Myxacorys almedinensis A</name>
    <dbReference type="NCBI Taxonomy" id="2690445"/>
    <lineage>
        <taxon>Bacteria</taxon>
        <taxon>Bacillati</taxon>
        <taxon>Cyanobacteriota</taxon>
        <taxon>Cyanophyceae</taxon>
        <taxon>Leptolyngbyales</taxon>
        <taxon>Leptolyngbyaceae</taxon>
        <taxon>Myxacorys</taxon>
        <taxon>Myxacorys almedinensis</taxon>
    </lineage>
</organism>
<dbReference type="AlphaFoldDB" id="A0A8J8CNW4"/>
<dbReference type="InterPro" id="IPR002716">
    <property type="entry name" value="PIN_dom"/>
</dbReference>
<gene>
    <name evidence="2" type="ORF">GS601_16460</name>
</gene>
<dbReference type="Gene3D" id="3.40.50.1010">
    <property type="entry name" value="5'-nuclease"/>
    <property type="match status" value="1"/>
</dbReference>
<protein>
    <submittedName>
        <fullName evidence="2">PIN domain-containing protein</fullName>
    </submittedName>
</protein>
<dbReference type="Proteomes" id="UP000646053">
    <property type="component" value="Unassembled WGS sequence"/>
</dbReference>
<evidence type="ECO:0000313" key="3">
    <source>
        <dbReference type="Proteomes" id="UP000646053"/>
    </source>
</evidence>
<reference evidence="2" key="1">
    <citation type="submission" date="2019-12" db="EMBL/GenBank/DDBJ databases">
        <title>High-Quality draft genome sequences of three cyanobacteria isolated from the limestone walls of the Old Cathedral of Coimbra.</title>
        <authorList>
            <person name="Tiago I."/>
            <person name="Soares F."/>
            <person name="Portugal A."/>
        </authorList>
    </citation>
    <scope>NUCLEOTIDE SEQUENCE</scope>
    <source>
        <strain evidence="2">A</strain>
    </source>
</reference>
<comment type="caution">
    <text evidence="2">The sequence shown here is derived from an EMBL/GenBank/DDBJ whole genome shotgun (WGS) entry which is preliminary data.</text>
</comment>
<dbReference type="EMBL" id="WVIE01000020">
    <property type="protein sequence ID" value="NDJ18857.1"/>
    <property type="molecule type" value="Genomic_DNA"/>
</dbReference>
<dbReference type="InterPro" id="IPR029060">
    <property type="entry name" value="PIN-like_dom_sf"/>
</dbReference>
<dbReference type="SUPFAM" id="SSF88723">
    <property type="entry name" value="PIN domain-like"/>
    <property type="match status" value="1"/>
</dbReference>
<dbReference type="Pfam" id="PF01850">
    <property type="entry name" value="PIN"/>
    <property type="match status" value="1"/>
</dbReference>
<evidence type="ECO:0000313" key="2">
    <source>
        <dbReference type="EMBL" id="NDJ18857.1"/>
    </source>
</evidence>
<feature type="domain" description="PIN" evidence="1">
    <location>
        <begin position="5"/>
        <end position="50"/>
    </location>
</feature>
<keyword evidence="3" id="KW-1185">Reference proteome</keyword>
<name>A0A8J8CNW4_9CYAN</name>
<accession>A0A8J8CNW4</accession>
<proteinExistence type="predicted"/>